<organism evidence="1 2">
    <name type="scientific">Mameliella alba</name>
    <dbReference type="NCBI Taxonomy" id="561184"/>
    <lineage>
        <taxon>Bacteria</taxon>
        <taxon>Pseudomonadati</taxon>
        <taxon>Pseudomonadota</taxon>
        <taxon>Alphaproteobacteria</taxon>
        <taxon>Rhodobacterales</taxon>
        <taxon>Roseobacteraceae</taxon>
        <taxon>Mameliella</taxon>
    </lineage>
</organism>
<proteinExistence type="predicted"/>
<dbReference type="Proteomes" id="UP000030960">
    <property type="component" value="Unassembled WGS sequence"/>
</dbReference>
<evidence type="ECO:0000313" key="2">
    <source>
        <dbReference type="Proteomes" id="UP000030960"/>
    </source>
</evidence>
<accession>A0A0B3S4M1</accession>
<dbReference type="RefSeq" id="WP_043136329.1">
    <property type="nucleotide sequence ID" value="NZ_AP022337.1"/>
</dbReference>
<keyword evidence="2" id="KW-1185">Reference proteome</keyword>
<reference evidence="1 2" key="1">
    <citation type="submission" date="2014-10" db="EMBL/GenBank/DDBJ databases">
        <title>Genome sequence of Ponticoccus sp. strain UMTAT08 isolated from clonal culture of toxic dinoflagellate Alexandrium tamiyavanichii.</title>
        <authorList>
            <person name="Gan H.Y."/>
            <person name="Muhd D.-D."/>
            <person name="Mohd Noor M.E."/>
            <person name="Yeong Y.S."/>
            <person name="Usup G."/>
        </authorList>
    </citation>
    <scope>NUCLEOTIDE SEQUENCE [LARGE SCALE GENOMIC DNA]</scope>
    <source>
        <strain evidence="1 2">UMTAT08</strain>
    </source>
</reference>
<accession>A0A225QZ27</accession>
<evidence type="ECO:0000313" key="1">
    <source>
        <dbReference type="EMBL" id="KHQ55212.1"/>
    </source>
</evidence>
<protein>
    <submittedName>
        <fullName evidence="1">Uncharacterized protein</fullName>
    </submittedName>
</protein>
<dbReference type="AlphaFoldDB" id="A0A0B3S4M1"/>
<dbReference type="EMBL" id="JSUQ01000001">
    <property type="protein sequence ID" value="KHQ55212.1"/>
    <property type="molecule type" value="Genomic_DNA"/>
</dbReference>
<sequence length="81" mass="7859">MPNMANSQVTDTVSQTTLMTLGTAGSVAQALLSQGLVAALATSTQAAAAQQEATQVLADAALAAALKRMGQASGSGDTHGG</sequence>
<gene>
    <name evidence="1" type="ORF">OA50_00248</name>
</gene>
<comment type="caution">
    <text evidence="1">The sequence shown here is derived from an EMBL/GenBank/DDBJ whole genome shotgun (WGS) entry which is preliminary data.</text>
</comment>
<dbReference type="OrthoDB" id="10003423at2"/>
<name>A0A0B3S4M1_9RHOB</name>
<dbReference type="STRING" id="561184.SAMN05216376_103252"/>